<proteinExistence type="predicted"/>
<sequence length="207" mass="24072">MAPPRKRKADTTYVEDNKSILLPGGDSGIGYAVALNLALGNKEKRLKLVIPVPEVKEQEDLLQKLPGELRNKIYAFVLVDDEGIRLYRNKRYGTVKHWRRTKFHRPGIFLASKQMRQEAMSVYYQTNYFVISTNTVDLPSALAYFERISSLCRKIPFENFIVSISLRGWRALPTWWPIVQLIRNAASWTHGDWRELFECRGSYHLEP</sequence>
<evidence type="ECO:0000313" key="1">
    <source>
        <dbReference type="EMBL" id="KAK3045882.1"/>
    </source>
</evidence>
<keyword evidence="2" id="KW-1185">Reference proteome</keyword>
<dbReference type="EMBL" id="JAWDJX010000139">
    <property type="protein sequence ID" value="KAK3045882.1"/>
    <property type="molecule type" value="Genomic_DNA"/>
</dbReference>
<dbReference type="PANTHER" id="PTHR42085:SF1">
    <property type="entry name" value="F-BOX DOMAIN-CONTAINING PROTEIN"/>
    <property type="match status" value="1"/>
</dbReference>
<comment type="caution">
    <text evidence="1">The sequence shown here is derived from an EMBL/GenBank/DDBJ whole genome shotgun (WGS) entry which is preliminary data.</text>
</comment>
<dbReference type="Proteomes" id="UP001271007">
    <property type="component" value="Unassembled WGS sequence"/>
</dbReference>
<accession>A0AAJ0G6N9</accession>
<protein>
    <submittedName>
        <fullName evidence="1">Uncharacterized protein</fullName>
    </submittedName>
</protein>
<dbReference type="PANTHER" id="PTHR42085">
    <property type="entry name" value="F-BOX DOMAIN-CONTAINING PROTEIN"/>
    <property type="match status" value="1"/>
</dbReference>
<dbReference type="AlphaFoldDB" id="A0AAJ0G6N9"/>
<organism evidence="1 2">
    <name type="scientific">Extremus antarcticus</name>
    <dbReference type="NCBI Taxonomy" id="702011"/>
    <lineage>
        <taxon>Eukaryota</taxon>
        <taxon>Fungi</taxon>
        <taxon>Dikarya</taxon>
        <taxon>Ascomycota</taxon>
        <taxon>Pezizomycotina</taxon>
        <taxon>Dothideomycetes</taxon>
        <taxon>Dothideomycetidae</taxon>
        <taxon>Mycosphaerellales</taxon>
        <taxon>Extremaceae</taxon>
        <taxon>Extremus</taxon>
    </lineage>
</organism>
<dbReference type="InterPro" id="IPR038883">
    <property type="entry name" value="AN11006-like"/>
</dbReference>
<evidence type="ECO:0000313" key="2">
    <source>
        <dbReference type="Proteomes" id="UP001271007"/>
    </source>
</evidence>
<reference evidence="1" key="1">
    <citation type="submission" date="2023-04" db="EMBL/GenBank/DDBJ databases">
        <title>Black Yeasts Isolated from many extreme environments.</title>
        <authorList>
            <person name="Coleine C."/>
            <person name="Stajich J.E."/>
            <person name="Selbmann L."/>
        </authorList>
    </citation>
    <scope>NUCLEOTIDE SEQUENCE</scope>
    <source>
        <strain evidence="1">CCFEE 5312</strain>
    </source>
</reference>
<name>A0AAJ0G6N9_9PEZI</name>
<gene>
    <name evidence="1" type="ORF">LTR09_012593</name>
</gene>